<dbReference type="GO" id="GO:0006397">
    <property type="term" value="P:mRNA processing"/>
    <property type="evidence" value="ECO:0007669"/>
    <property type="project" value="UniProtKB-KW"/>
</dbReference>
<dbReference type="Pfam" id="PF00271">
    <property type="entry name" value="Helicase_C"/>
    <property type="match status" value="1"/>
</dbReference>
<keyword evidence="5" id="KW-0378">Hydrolase</keyword>
<comment type="caution">
    <text evidence="20">The sequence shown here is derived from an EMBL/GenBank/DDBJ whole genome shotgun (WGS) entry which is preliminary data.</text>
</comment>
<feature type="region of interest" description="Disordered" evidence="16">
    <location>
        <begin position="1"/>
        <end position="246"/>
    </location>
</feature>
<dbReference type="InterPro" id="IPR014001">
    <property type="entry name" value="Helicase_ATP-bd"/>
</dbReference>
<evidence type="ECO:0000256" key="14">
    <source>
        <dbReference type="ARBA" id="ARBA00047984"/>
    </source>
</evidence>
<evidence type="ECO:0000313" key="21">
    <source>
        <dbReference type="Proteomes" id="UP000249363"/>
    </source>
</evidence>
<dbReference type="CDD" id="cd12148">
    <property type="entry name" value="fungal_TF_MHR"/>
    <property type="match status" value="1"/>
</dbReference>
<dbReference type="GO" id="GO:0005524">
    <property type="term" value="F:ATP binding"/>
    <property type="evidence" value="ECO:0007669"/>
    <property type="project" value="UniProtKB-KW"/>
</dbReference>
<dbReference type="Pfam" id="PF04082">
    <property type="entry name" value="Fungal_trans"/>
    <property type="match status" value="1"/>
</dbReference>
<dbReference type="SUPFAM" id="SSF52540">
    <property type="entry name" value="P-loop containing nucleoside triphosphate hydrolases"/>
    <property type="match status" value="2"/>
</dbReference>
<evidence type="ECO:0000256" key="2">
    <source>
        <dbReference type="ARBA" id="ARBA00012552"/>
    </source>
</evidence>
<dbReference type="PROSITE" id="PS00039">
    <property type="entry name" value="DEAD_ATP_HELICASE"/>
    <property type="match status" value="1"/>
</dbReference>
<dbReference type="FunFam" id="3.40.50.300:FF:000079">
    <property type="entry name" value="probable ATP-dependent RNA helicase DDX17"/>
    <property type="match status" value="1"/>
</dbReference>
<evidence type="ECO:0000259" key="17">
    <source>
        <dbReference type="PROSITE" id="PS51192"/>
    </source>
</evidence>
<dbReference type="SMART" id="SM00490">
    <property type="entry name" value="HELICc"/>
    <property type="match status" value="1"/>
</dbReference>
<dbReference type="GO" id="GO:0008270">
    <property type="term" value="F:zinc ion binding"/>
    <property type="evidence" value="ECO:0007669"/>
    <property type="project" value="InterPro"/>
</dbReference>
<dbReference type="PROSITE" id="PS51194">
    <property type="entry name" value="HELICASE_CTER"/>
    <property type="match status" value="1"/>
</dbReference>
<evidence type="ECO:0000256" key="8">
    <source>
        <dbReference type="ARBA" id="ARBA00023187"/>
    </source>
</evidence>
<keyword evidence="7" id="KW-0067">ATP-binding</keyword>
<evidence type="ECO:0000256" key="16">
    <source>
        <dbReference type="SAM" id="MobiDB-lite"/>
    </source>
</evidence>
<dbReference type="GO" id="GO:0006351">
    <property type="term" value="P:DNA-templated transcription"/>
    <property type="evidence" value="ECO:0007669"/>
    <property type="project" value="InterPro"/>
</dbReference>
<dbReference type="InterPro" id="IPR000629">
    <property type="entry name" value="RNA-helicase_DEAD-box_CS"/>
</dbReference>
<evidence type="ECO:0000256" key="3">
    <source>
        <dbReference type="ARBA" id="ARBA00022664"/>
    </source>
</evidence>
<dbReference type="Pfam" id="PF23469">
    <property type="entry name" value="KH_12"/>
    <property type="match status" value="1"/>
</dbReference>
<evidence type="ECO:0000256" key="4">
    <source>
        <dbReference type="ARBA" id="ARBA00022741"/>
    </source>
</evidence>
<evidence type="ECO:0000256" key="6">
    <source>
        <dbReference type="ARBA" id="ARBA00022806"/>
    </source>
</evidence>
<evidence type="ECO:0000256" key="7">
    <source>
        <dbReference type="ARBA" id="ARBA00022840"/>
    </source>
</evidence>
<dbReference type="EMBL" id="MIKG01000002">
    <property type="protein sequence ID" value="RAO65466.1"/>
    <property type="molecule type" value="Genomic_DNA"/>
</dbReference>
<feature type="compositionally biased region" description="Basic and acidic residues" evidence="16">
    <location>
        <begin position="24"/>
        <end position="89"/>
    </location>
</feature>
<dbReference type="PROSITE" id="PS51192">
    <property type="entry name" value="HELICASE_ATP_BIND_1"/>
    <property type="match status" value="1"/>
</dbReference>
<protein>
    <recommendedName>
        <fullName evidence="13">Pre-mRNA-processing ATP-dependent RNA helicase PRP5</fullName>
        <ecNumber evidence="2">3.6.4.13</ecNumber>
    </recommendedName>
    <alternativeName>
        <fullName evidence="12">Pre-mRNA-processing ATP-dependent RNA helicase prp5</fullName>
    </alternativeName>
</protein>
<dbReference type="GO" id="GO:0016787">
    <property type="term" value="F:hydrolase activity"/>
    <property type="evidence" value="ECO:0007669"/>
    <property type="project" value="UniProtKB-KW"/>
</dbReference>
<evidence type="ECO:0000256" key="10">
    <source>
        <dbReference type="ARBA" id="ARBA00037330"/>
    </source>
</evidence>
<feature type="compositionally biased region" description="Low complexity" evidence="16">
    <location>
        <begin position="235"/>
        <end position="244"/>
    </location>
</feature>
<feature type="compositionally biased region" description="Basic and acidic residues" evidence="16">
    <location>
        <begin position="339"/>
        <end position="359"/>
    </location>
</feature>
<keyword evidence="3" id="KW-0507">mRNA processing</keyword>
<evidence type="ECO:0000256" key="9">
    <source>
        <dbReference type="ARBA" id="ARBA00023242"/>
    </source>
</evidence>
<dbReference type="InterPro" id="IPR007219">
    <property type="entry name" value="XnlR_reg_dom"/>
</dbReference>
<dbReference type="OrthoDB" id="196131at2759"/>
<dbReference type="RefSeq" id="XP_040729983.1">
    <property type="nucleotide sequence ID" value="XM_040873518.1"/>
</dbReference>
<feature type="compositionally biased region" description="Low complexity" evidence="16">
    <location>
        <begin position="8"/>
        <end position="20"/>
    </location>
</feature>
<evidence type="ECO:0000256" key="11">
    <source>
        <dbReference type="ARBA" id="ARBA00038511"/>
    </source>
</evidence>
<evidence type="ECO:0000256" key="5">
    <source>
        <dbReference type="ARBA" id="ARBA00022801"/>
    </source>
</evidence>
<keyword evidence="6" id="KW-0347">Helicase</keyword>
<keyword evidence="9" id="KW-0539">Nucleus</keyword>
<dbReference type="GO" id="GO:0005634">
    <property type="term" value="C:nucleus"/>
    <property type="evidence" value="ECO:0007669"/>
    <property type="project" value="UniProtKB-SubCell"/>
</dbReference>
<dbReference type="Pfam" id="PF00270">
    <property type="entry name" value="DEAD"/>
    <property type="match status" value="1"/>
</dbReference>
<dbReference type="GO" id="GO:0003724">
    <property type="term" value="F:RNA helicase activity"/>
    <property type="evidence" value="ECO:0007669"/>
    <property type="project" value="UniProtKB-EC"/>
</dbReference>
<evidence type="ECO:0000256" key="15">
    <source>
        <dbReference type="PROSITE-ProRule" id="PRU00552"/>
    </source>
</evidence>
<dbReference type="CDD" id="cd17953">
    <property type="entry name" value="DEADc_DDX46"/>
    <property type="match status" value="1"/>
</dbReference>
<accession>A0A364KPI2</accession>
<gene>
    <name evidence="20" type="ORF">BHQ10_001478</name>
</gene>
<feature type="compositionally biased region" description="Basic and acidic residues" evidence="16">
    <location>
        <begin position="176"/>
        <end position="204"/>
    </location>
</feature>
<sequence>MARRGDTRSPSPVGSSYSSSKRSRRDEDRFDRDGRDEGRSHRRSRSPDRRYRDRDGYRRRERDRSVDRRDRDGYRDEHNYRPSKRDRSRERRRSLDRRSDRDHRRRSRERDRSRDRDNRSRRDDSRDRVRRHRDDSTDSRKKARRDSRDRLLNRDSAAASREASKAPTPAPAAQTDEEKKAERLAKLEAWKQKQAAERERKQREIAAAGGPRNILTEIDKKSGLAPLSPAPTSPSTPTSTTAPSEYGGKFDFKAIAKKASGVGSESSLLGKDVIVPDSIRADSVVKANKVQVATSKVSGEFFLNERPFDDTKANGACSAAPLKASGNVGKFGLGNKLATETEKSSTTKRTLDFGEEESKRKKLEKLPSPPPEDVEDDTKAVVAEDDDSDVDMENGTEEENAAAARAAAEKREERLQGQQVEPNGDIAMGDAVITNGEATAEAEEEEIDPLDAFMSGLTEKPSFKKSNIIKSAKSKQHQPQAMFGDEDDVDMSAVAHGDTDDFLAIAANKAKKKKDIPTVDHAKAEYEPFRKSFYTEPLDLAQMTEEEVASLRLELDGIKVRGIDPPKPILKWSQCGLGVQTLDVISKLGYENPTSIQSQALPAIMSGRDVIGVAKTGSGKTVSFLLPMFRHIKDQRPLDNMEGPISLIMTPTRELATQIHKDCKPFLKALNLRAVCAYGGAPIKDQIAELKRGAEIVVCTPGRMIDLLAANAGRVTNLRRVTYVVLDEADRMFDMGFEPQVMKIMANIRPNKQTVLFSATFPRNMEALARKALIKPVEIIVGGRSVVAPEITQIVEVRNENTKFLRLLELLGNLYSDEANEDARTLIFVDRQEAADNLLHQIDRDSTIEDFKAGIFPVLIATSVAARGLDVKQLKLVVNYDAPNHLEDYVHRAGRTGRAGNTGTAVTFLTEDQERYSVDIAKALKQSGQEVPEPVQKLVDTFLDKVKAGKEKASASGFGGKGLERLDQERDAARNRERKTYRTGDDGEEEERDDAKEKKGEEIFAKAASAIQSASAPTPGIPKGIDLDGKITVHKTEKPAAGKSNDPLDKVGSAVADIHARLNRAGVMRSGVPIDNKGPDAGAFHATLEINDFPQKARWAVTNRTNVAKILEATGTSITTKGNYYPTGKEPGPSDIPKLYILVEGDTELVVTNAMRELMRLLKDATIAAADRSGVTPPQTMQQHISAWGSLNAQCPEFEESSVRRSWGAFAIAAQSTIRKLLDVYFEIVYPIFPLFHRPSFEEKLNQNEHLKDTGLFASTMAACALASARVRDGALFSARWQSTDLSQPPSEMFFNAAKDLIPKDLGNANRTSFMRACALLAITSIQNGQIRSMQQYIGYYHTLMAMDGRHDEKLWPKDLNPIEKEERRRLFWSIYTLDVYSSIVWGGIIRHREAQCMVHYPTELDDEHVTATGYDMSSNSAVNWLQGWNFTTDLYRILEHAVDAVRGRSSLSTGIVQSLCGVNPRPTEATVMKGVLDTYLSLPPQFHECREITGEADKDLFGFQSANIQATLQLLRTVLLSAEDDVSVSRKCDVAGELLRVFSIVPVEYLRAISSPLLHHLAGIGNILGSVIEGSLSESSYQRIRKLLLDLADLLHRLESRLYRAAGASERLRMQVDKIDEYMRNQRANDRQSRQNTHNILIQSNIGGPQEHAPLNISNVNEDSLLYHEGTNPGDAELSPFQLPPELLMDWPWPFDFSGADSLFTIPAAE</sequence>
<dbReference type="InterPro" id="IPR011545">
    <property type="entry name" value="DEAD/DEAH_box_helicase_dom"/>
</dbReference>
<feature type="region of interest" description="Disordered" evidence="16">
    <location>
        <begin position="953"/>
        <end position="998"/>
    </location>
</feature>
<dbReference type="CDD" id="cd18787">
    <property type="entry name" value="SF2_C_DEAD"/>
    <property type="match status" value="1"/>
</dbReference>
<evidence type="ECO:0000259" key="18">
    <source>
        <dbReference type="PROSITE" id="PS51194"/>
    </source>
</evidence>
<name>A0A364KPI2_TALAM</name>
<dbReference type="InterPro" id="IPR001650">
    <property type="entry name" value="Helicase_C-like"/>
</dbReference>
<dbReference type="Gene3D" id="3.40.50.300">
    <property type="entry name" value="P-loop containing nucleotide triphosphate hydrolases"/>
    <property type="match status" value="2"/>
</dbReference>
<comment type="similarity">
    <text evidence="11">Belongs to the DEAD box helicase family. DDX46/PRP5 subfamily.</text>
</comment>
<organism evidence="20 21">
    <name type="scientific">Talaromyces amestolkiae</name>
    <dbReference type="NCBI Taxonomy" id="1196081"/>
    <lineage>
        <taxon>Eukaryota</taxon>
        <taxon>Fungi</taxon>
        <taxon>Dikarya</taxon>
        <taxon>Ascomycota</taxon>
        <taxon>Pezizomycotina</taxon>
        <taxon>Eurotiomycetes</taxon>
        <taxon>Eurotiomycetidae</taxon>
        <taxon>Eurotiales</taxon>
        <taxon>Trichocomaceae</taxon>
        <taxon>Talaromyces</taxon>
        <taxon>Talaromyces sect. Talaromyces</taxon>
    </lineage>
</organism>
<evidence type="ECO:0000313" key="20">
    <source>
        <dbReference type="EMBL" id="RAO65466.1"/>
    </source>
</evidence>
<dbReference type="GO" id="GO:0008380">
    <property type="term" value="P:RNA splicing"/>
    <property type="evidence" value="ECO:0007669"/>
    <property type="project" value="UniProtKB-KW"/>
</dbReference>
<evidence type="ECO:0000256" key="13">
    <source>
        <dbReference type="ARBA" id="ARBA00041162"/>
    </source>
</evidence>
<dbReference type="PROSITE" id="PS51195">
    <property type="entry name" value="Q_MOTIF"/>
    <property type="match status" value="1"/>
</dbReference>
<feature type="compositionally biased region" description="Basic and acidic residues" evidence="16">
    <location>
        <begin position="96"/>
        <end position="153"/>
    </location>
</feature>
<dbReference type="EC" id="3.6.4.13" evidence="2"/>
<comment type="catalytic activity">
    <reaction evidence="14">
        <text>ATP + H2O = ADP + phosphate + H(+)</text>
        <dbReference type="Rhea" id="RHEA:13065"/>
        <dbReference type="ChEBI" id="CHEBI:15377"/>
        <dbReference type="ChEBI" id="CHEBI:15378"/>
        <dbReference type="ChEBI" id="CHEBI:30616"/>
        <dbReference type="ChEBI" id="CHEBI:43474"/>
        <dbReference type="ChEBI" id="CHEBI:456216"/>
        <dbReference type="EC" id="3.6.4.13"/>
    </reaction>
</comment>
<proteinExistence type="inferred from homology"/>
<feature type="compositionally biased region" description="Acidic residues" evidence="16">
    <location>
        <begin position="383"/>
        <end position="400"/>
    </location>
</feature>
<reference evidence="20 21" key="1">
    <citation type="journal article" date="2017" name="Biotechnol. Biofuels">
        <title>Differential beta-glucosidase expression as a function of carbon source availability in Talaromyces amestolkiae: a genomic and proteomic approach.</title>
        <authorList>
            <person name="de Eugenio L.I."/>
            <person name="Mendez-Liter J.A."/>
            <person name="Nieto-Dominguez M."/>
            <person name="Alonso L."/>
            <person name="Gil-Munoz J."/>
            <person name="Barriuso J."/>
            <person name="Prieto A."/>
            <person name="Martinez M.J."/>
        </authorList>
    </citation>
    <scope>NUCLEOTIDE SEQUENCE [LARGE SCALE GENOMIC DNA]</scope>
    <source>
        <strain evidence="20 21">CIB</strain>
    </source>
</reference>
<evidence type="ECO:0000256" key="12">
    <source>
        <dbReference type="ARBA" id="ARBA00040918"/>
    </source>
</evidence>
<keyword evidence="8" id="KW-0508">mRNA splicing</keyword>
<dbReference type="PANTHER" id="PTHR47958">
    <property type="entry name" value="ATP-DEPENDENT RNA HELICASE DBP3"/>
    <property type="match status" value="1"/>
</dbReference>
<feature type="region of interest" description="Disordered" evidence="16">
    <location>
        <begin position="328"/>
        <end position="429"/>
    </location>
</feature>
<feature type="compositionally biased region" description="Basic and acidic residues" evidence="16">
    <location>
        <begin position="962"/>
        <end position="985"/>
    </location>
</feature>
<feature type="domain" description="Helicase C-terminal" evidence="18">
    <location>
        <begin position="772"/>
        <end position="939"/>
    </location>
</feature>
<dbReference type="InterPro" id="IPR014014">
    <property type="entry name" value="RNA_helicase_DEAD_Q_motif"/>
</dbReference>
<comment type="function">
    <text evidence="10">ATP-dependent RNA helicase involved spliceosome assembly and in nuclear splicing. Catalyzes an ATP-dependent conformational change of U2 snRNP. Bridges U1 and U2 snRNPs and enables stable U2 snRNP association with intron RNA.</text>
</comment>
<dbReference type="GeneID" id="63790695"/>
<dbReference type="InterPro" id="IPR027417">
    <property type="entry name" value="P-loop_NTPase"/>
</dbReference>
<keyword evidence="4" id="KW-0547">Nucleotide-binding</keyword>
<dbReference type="STRING" id="1196081.A0A364KPI2"/>
<comment type="subcellular location">
    <subcellularLocation>
        <location evidence="1">Nucleus</location>
    </subcellularLocation>
</comment>
<dbReference type="Proteomes" id="UP000249363">
    <property type="component" value="Unassembled WGS sequence"/>
</dbReference>
<dbReference type="InterPro" id="IPR056149">
    <property type="entry name" value="PRP5/DDX46/KHDC4_KH"/>
</dbReference>
<dbReference type="SMART" id="SM00487">
    <property type="entry name" value="DEXDc"/>
    <property type="match status" value="1"/>
</dbReference>
<keyword evidence="21" id="KW-1185">Reference proteome</keyword>
<dbReference type="GO" id="GO:0003677">
    <property type="term" value="F:DNA binding"/>
    <property type="evidence" value="ECO:0007669"/>
    <property type="project" value="InterPro"/>
</dbReference>
<feature type="short sequence motif" description="Q motif" evidence="15">
    <location>
        <begin position="570"/>
        <end position="598"/>
    </location>
</feature>
<evidence type="ECO:0000256" key="1">
    <source>
        <dbReference type="ARBA" id="ARBA00004123"/>
    </source>
</evidence>
<feature type="domain" description="DEAD-box RNA helicase Q" evidence="19">
    <location>
        <begin position="570"/>
        <end position="598"/>
    </location>
</feature>
<evidence type="ECO:0000259" key="19">
    <source>
        <dbReference type="PROSITE" id="PS51195"/>
    </source>
</evidence>
<feature type="domain" description="Helicase ATP-binding" evidence="17">
    <location>
        <begin position="601"/>
        <end position="779"/>
    </location>
</feature>